<dbReference type="Pfam" id="PF00646">
    <property type="entry name" value="F-box"/>
    <property type="match status" value="1"/>
</dbReference>
<proteinExistence type="predicted"/>
<evidence type="ECO:0000313" key="2">
    <source>
        <dbReference type="EMBL" id="CAF1274553.1"/>
    </source>
</evidence>
<evidence type="ECO:0000259" key="1">
    <source>
        <dbReference type="PROSITE" id="PS50181"/>
    </source>
</evidence>
<dbReference type="Proteomes" id="UP000663823">
    <property type="component" value="Unassembled WGS sequence"/>
</dbReference>
<sequence length="316" mass="37142">MQLESLPNEIFIEIFDYLSLHDLYQAFKGLNQRINNILQSLNNREIRIWSTNEKTEIDMNIFFASTIISLDIKNEYDINLKQYPKINSLTYTYATENQLQHFIQSTFCHKHLKYLNVTSDDLSLLVKYIFSHEFLSLNQCILRNIDSLPKCPWRMNPSSDSISVCSDENFLLSILKSCPNLKCLSLFIFEYSNTSLSSVIYHSHLKYLTIEMTQPGWTTQAIQILFSSIQTPQLISFRIVSYQASLIPFDFIQLINIFNERLPNLKRFECDILLSKGIDTIDLKSIRELHSFLFNHLKFEIQFNGMLRIYTSDFKD</sequence>
<accession>A0A815BUY1</accession>
<dbReference type="EMBL" id="CAJNOO010002511">
    <property type="protein sequence ID" value="CAF1274553.1"/>
    <property type="molecule type" value="Genomic_DNA"/>
</dbReference>
<evidence type="ECO:0000313" key="3">
    <source>
        <dbReference type="EMBL" id="CAF4037007.1"/>
    </source>
</evidence>
<dbReference type="OrthoDB" id="9992218at2759"/>
<gene>
    <name evidence="3" type="ORF">OTI717_LOCUS30940</name>
    <name evidence="2" type="ORF">RFH988_LOCUS28369</name>
</gene>
<comment type="caution">
    <text evidence="2">The sequence shown here is derived from an EMBL/GenBank/DDBJ whole genome shotgun (WGS) entry which is preliminary data.</text>
</comment>
<dbReference type="AlphaFoldDB" id="A0A815BUY1"/>
<dbReference type="PROSITE" id="PS50181">
    <property type="entry name" value="FBOX"/>
    <property type="match status" value="1"/>
</dbReference>
<evidence type="ECO:0000313" key="4">
    <source>
        <dbReference type="Proteomes" id="UP000663882"/>
    </source>
</evidence>
<feature type="domain" description="F-box" evidence="1">
    <location>
        <begin position="1"/>
        <end position="52"/>
    </location>
</feature>
<dbReference type="Proteomes" id="UP000663882">
    <property type="component" value="Unassembled WGS sequence"/>
</dbReference>
<dbReference type="EMBL" id="CAJOAX010008569">
    <property type="protein sequence ID" value="CAF4037007.1"/>
    <property type="molecule type" value="Genomic_DNA"/>
</dbReference>
<organism evidence="2 4">
    <name type="scientific">Rotaria sordida</name>
    <dbReference type="NCBI Taxonomy" id="392033"/>
    <lineage>
        <taxon>Eukaryota</taxon>
        <taxon>Metazoa</taxon>
        <taxon>Spiralia</taxon>
        <taxon>Gnathifera</taxon>
        <taxon>Rotifera</taxon>
        <taxon>Eurotatoria</taxon>
        <taxon>Bdelloidea</taxon>
        <taxon>Philodinida</taxon>
        <taxon>Philodinidae</taxon>
        <taxon>Rotaria</taxon>
    </lineage>
</organism>
<name>A0A815BUY1_9BILA</name>
<dbReference type="InterPro" id="IPR001810">
    <property type="entry name" value="F-box_dom"/>
</dbReference>
<protein>
    <recommendedName>
        <fullName evidence="1">F-box domain-containing protein</fullName>
    </recommendedName>
</protein>
<reference evidence="2" key="1">
    <citation type="submission" date="2021-02" db="EMBL/GenBank/DDBJ databases">
        <authorList>
            <person name="Nowell W R."/>
        </authorList>
    </citation>
    <scope>NUCLEOTIDE SEQUENCE</scope>
</reference>